<dbReference type="EMBL" id="LWDD02000232">
    <property type="protein sequence ID" value="KAE8262497.1"/>
    <property type="molecule type" value="Genomic_DNA"/>
</dbReference>
<comment type="caution">
    <text evidence="2">The sequence shown here is derived from an EMBL/GenBank/DDBJ whole genome shotgun (WGS) entry which is preliminary data.</text>
</comment>
<keyword evidence="1" id="KW-1133">Transmembrane helix</keyword>
<sequence>MDPFISLSPPSIAASVVHALLLPGCLLFSATLALESLSASILRPRPYVYNAVPAPSLPPFALIVGDMLSVLVLLRPARSYKPICTQQSHK</sequence>
<evidence type="ECO:0000313" key="3">
    <source>
        <dbReference type="Proteomes" id="UP000077671"/>
    </source>
</evidence>
<name>A0A8T8TMN2_9BASI</name>
<reference evidence="2" key="2">
    <citation type="journal article" date="2019" name="IMA Fungus">
        <title>Genome sequencing and comparison of five Tilletia species to identify candidate genes for the detection of regulated species infecting wheat.</title>
        <authorList>
            <person name="Nguyen H.D.T."/>
            <person name="Sultana T."/>
            <person name="Kesanakurti P."/>
            <person name="Hambleton S."/>
        </authorList>
    </citation>
    <scope>NUCLEOTIDE SEQUENCE</scope>
    <source>
        <strain evidence="2">DAOMC 238032</strain>
    </source>
</reference>
<gene>
    <name evidence="2" type="ORF">A4X03_0g2412</name>
</gene>
<keyword evidence="1" id="KW-0812">Transmembrane</keyword>
<organism evidence="2 3">
    <name type="scientific">Tilletia caries</name>
    <name type="common">wheat bunt fungus</name>
    <dbReference type="NCBI Taxonomy" id="13290"/>
    <lineage>
        <taxon>Eukaryota</taxon>
        <taxon>Fungi</taxon>
        <taxon>Dikarya</taxon>
        <taxon>Basidiomycota</taxon>
        <taxon>Ustilaginomycotina</taxon>
        <taxon>Exobasidiomycetes</taxon>
        <taxon>Tilletiales</taxon>
        <taxon>Tilletiaceae</taxon>
        <taxon>Tilletia</taxon>
    </lineage>
</organism>
<reference evidence="2" key="1">
    <citation type="submission" date="2016-04" db="EMBL/GenBank/DDBJ databases">
        <authorList>
            <person name="Nguyen H.D."/>
            <person name="Kesanakurti P."/>
            <person name="Cullis J."/>
            <person name="Levesque C.A."/>
            <person name="Hambleton S."/>
        </authorList>
    </citation>
    <scope>NUCLEOTIDE SEQUENCE</scope>
    <source>
        <strain evidence="2">DAOMC 238032</strain>
    </source>
</reference>
<keyword evidence="1" id="KW-0472">Membrane</keyword>
<dbReference type="Proteomes" id="UP000077671">
    <property type="component" value="Unassembled WGS sequence"/>
</dbReference>
<accession>A0A8T8TMN2</accession>
<proteinExistence type="predicted"/>
<protein>
    <submittedName>
        <fullName evidence="2">Uncharacterized protein</fullName>
    </submittedName>
</protein>
<evidence type="ECO:0000313" key="2">
    <source>
        <dbReference type="EMBL" id="KAE8262497.1"/>
    </source>
</evidence>
<dbReference type="AlphaFoldDB" id="A0A8T8TMN2"/>
<feature type="transmembrane region" description="Helical" evidence="1">
    <location>
        <begin position="12"/>
        <end position="34"/>
    </location>
</feature>
<evidence type="ECO:0000256" key="1">
    <source>
        <dbReference type="SAM" id="Phobius"/>
    </source>
</evidence>
<feature type="transmembrane region" description="Helical" evidence="1">
    <location>
        <begin position="54"/>
        <end position="74"/>
    </location>
</feature>